<organism evidence="1 2">
    <name type="scientific">Nocardia uniformis</name>
    <dbReference type="NCBI Taxonomy" id="53432"/>
    <lineage>
        <taxon>Bacteria</taxon>
        <taxon>Bacillati</taxon>
        <taxon>Actinomycetota</taxon>
        <taxon>Actinomycetes</taxon>
        <taxon>Mycobacteriales</taxon>
        <taxon>Nocardiaceae</taxon>
        <taxon>Nocardia</taxon>
    </lineage>
</organism>
<dbReference type="RefSeq" id="WP_067517589.1">
    <property type="nucleotide sequence ID" value="NZ_JABELX010000010.1"/>
</dbReference>
<sequence length="67" mass="7401">MRGTRSVALVGSLLLVSVATGRHAWWRVVFVATVRDQPLRQAIDLAAVARGRRGQYDDLGYHANVPE</sequence>
<evidence type="ECO:0000313" key="1">
    <source>
        <dbReference type="EMBL" id="NNH73570.1"/>
    </source>
</evidence>
<reference evidence="1 2" key="1">
    <citation type="submission" date="2020-05" db="EMBL/GenBank/DDBJ databases">
        <title>MicrobeNet Type strains.</title>
        <authorList>
            <person name="Nicholson A.C."/>
        </authorList>
    </citation>
    <scope>NUCLEOTIDE SEQUENCE [LARGE SCALE GENOMIC DNA]</scope>
    <source>
        <strain evidence="1 2">JCM 3224</strain>
    </source>
</reference>
<proteinExistence type="predicted"/>
<dbReference type="AlphaFoldDB" id="A0A849CB69"/>
<evidence type="ECO:0000313" key="2">
    <source>
        <dbReference type="Proteomes" id="UP000586827"/>
    </source>
</evidence>
<keyword evidence="2" id="KW-1185">Reference proteome</keyword>
<protein>
    <submittedName>
        <fullName evidence="1">Uncharacterized protein</fullName>
    </submittedName>
</protein>
<dbReference type="Proteomes" id="UP000586827">
    <property type="component" value="Unassembled WGS sequence"/>
</dbReference>
<accession>A0A849CB69</accession>
<name>A0A849CB69_9NOCA</name>
<gene>
    <name evidence="1" type="ORF">HLB23_27565</name>
</gene>
<comment type="caution">
    <text evidence="1">The sequence shown here is derived from an EMBL/GenBank/DDBJ whole genome shotgun (WGS) entry which is preliminary data.</text>
</comment>
<dbReference type="EMBL" id="JABELX010000010">
    <property type="protein sequence ID" value="NNH73570.1"/>
    <property type="molecule type" value="Genomic_DNA"/>
</dbReference>